<accession>A0A8J3K989</accession>
<keyword evidence="2" id="KW-1185">Reference proteome</keyword>
<dbReference type="EMBL" id="BONG01000026">
    <property type="protein sequence ID" value="GIF90864.1"/>
    <property type="molecule type" value="Genomic_DNA"/>
</dbReference>
<comment type="caution">
    <text evidence="1">The sequence shown here is derived from an EMBL/GenBank/DDBJ whole genome shotgun (WGS) entry which is preliminary data.</text>
</comment>
<proteinExistence type="predicted"/>
<dbReference type="Proteomes" id="UP000619293">
    <property type="component" value="Unassembled WGS sequence"/>
</dbReference>
<dbReference type="AlphaFoldDB" id="A0A8J3K989"/>
<evidence type="ECO:0000313" key="1">
    <source>
        <dbReference type="EMBL" id="GIF90864.1"/>
    </source>
</evidence>
<evidence type="ECO:0000313" key="2">
    <source>
        <dbReference type="Proteomes" id="UP000619293"/>
    </source>
</evidence>
<protein>
    <submittedName>
        <fullName evidence="1">Uncharacterized protein</fullName>
    </submittedName>
</protein>
<organism evidence="1 2">
    <name type="scientific">Catellatospora chokoriensis</name>
    <dbReference type="NCBI Taxonomy" id="310353"/>
    <lineage>
        <taxon>Bacteria</taxon>
        <taxon>Bacillati</taxon>
        <taxon>Actinomycetota</taxon>
        <taxon>Actinomycetes</taxon>
        <taxon>Micromonosporales</taxon>
        <taxon>Micromonosporaceae</taxon>
        <taxon>Catellatospora</taxon>
    </lineage>
</organism>
<sequence>MRAASLRVVAEDAAAGGDVMHNTLPERLLRFSATVGKQAEQVLRFTPDRRHCRGP</sequence>
<name>A0A8J3K989_9ACTN</name>
<reference evidence="1 2" key="1">
    <citation type="submission" date="2021-01" db="EMBL/GenBank/DDBJ databases">
        <title>Whole genome shotgun sequence of Catellatospora chokoriensis NBRC 107358.</title>
        <authorList>
            <person name="Komaki H."/>
            <person name="Tamura T."/>
        </authorList>
    </citation>
    <scope>NUCLEOTIDE SEQUENCE [LARGE SCALE GENOMIC DNA]</scope>
    <source>
        <strain evidence="1 2">NBRC 107358</strain>
    </source>
</reference>
<gene>
    <name evidence="1" type="ORF">Cch02nite_43080</name>
</gene>